<name>A0ABP7KST0_9MICO</name>
<gene>
    <name evidence="1" type="ORF">GCM10022381_29000</name>
</gene>
<dbReference type="Proteomes" id="UP001501803">
    <property type="component" value="Unassembled WGS sequence"/>
</dbReference>
<evidence type="ECO:0000313" key="2">
    <source>
        <dbReference type="Proteomes" id="UP001501803"/>
    </source>
</evidence>
<accession>A0ABP7KST0</accession>
<keyword evidence="2" id="KW-1185">Reference proteome</keyword>
<proteinExistence type="predicted"/>
<organism evidence="1 2">
    <name type="scientific">Leifsonia kafniensis</name>
    <dbReference type="NCBI Taxonomy" id="475957"/>
    <lineage>
        <taxon>Bacteria</taxon>
        <taxon>Bacillati</taxon>
        <taxon>Actinomycetota</taxon>
        <taxon>Actinomycetes</taxon>
        <taxon>Micrococcales</taxon>
        <taxon>Microbacteriaceae</taxon>
        <taxon>Leifsonia</taxon>
    </lineage>
</organism>
<sequence length="118" mass="13252">MIAQAVPYAVVVDEGLGHLCRCEGTVRLGRRDLQRTNDDNRGAASGQAFHYLTTNPAIGHCEAGFTGLEPRPHRRIGKSVDTTRCTQLSQRQMRLTEQVDDNRLCRAYRWGGRGEVRQ</sequence>
<evidence type="ECO:0000313" key="1">
    <source>
        <dbReference type="EMBL" id="GAA3885075.1"/>
    </source>
</evidence>
<protein>
    <submittedName>
        <fullName evidence="1">Uncharacterized protein</fullName>
    </submittedName>
</protein>
<reference evidence="2" key="1">
    <citation type="journal article" date="2019" name="Int. J. Syst. Evol. Microbiol.">
        <title>The Global Catalogue of Microorganisms (GCM) 10K type strain sequencing project: providing services to taxonomists for standard genome sequencing and annotation.</title>
        <authorList>
            <consortium name="The Broad Institute Genomics Platform"/>
            <consortium name="The Broad Institute Genome Sequencing Center for Infectious Disease"/>
            <person name="Wu L."/>
            <person name="Ma J."/>
        </authorList>
    </citation>
    <scope>NUCLEOTIDE SEQUENCE [LARGE SCALE GENOMIC DNA]</scope>
    <source>
        <strain evidence="2">JCM 17021</strain>
    </source>
</reference>
<dbReference type="EMBL" id="BAABCN010000010">
    <property type="protein sequence ID" value="GAA3885075.1"/>
    <property type="molecule type" value="Genomic_DNA"/>
</dbReference>
<comment type="caution">
    <text evidence="1">The sequence shown here is derived from an EMBL/GenBank/DDBJ whole genome shotgun (WGS) entry which is preliminary data.</text>
</comment>